<evidence type="ECO:0000313" key="1">
    <source>
        <dbReference type="EMBL" id="KFN87445.1"/>
    </source>
</evidence>
<dbReference type="AlphaFoldDB" id="A0A091BSN1"/>
<comment type="caution">
    <text evidence="1">The sequence shown here is derived from an EMBL/GenBank/DDBJ whole genome shotgun (WGS) entry which is preliminary data.</text>
</comment>
<dbReference type="RefSeq" id="WP_039697035.1">
    <property type="nucleotide sequence ID" value="NZ_AUZH01000026.1"/>
</dbReference>
<dbReference type="EMBL" id="FOTG01000003">
    <property type="protein sequence ID" value="SFL15785.1"/>
    <property type="molecule type" value="Genomic_DNA"/>
</dbReference>
<name>A0A091BSN1_STREI</name>
<proteinExistence type="predicted"/>
<dbReference type="EMBL" id="AUZH01000026">
    <property type="protein sequence ID" value="KFN87445.1"/>
    <property type="molecule type" value="Genomic_DNA"/>
</dbReference>
<evidence type="ECO:0000313" key="2">
    <source>
        <dbReference type="EMBL" id="SFL15785.1"/>
    </source>
</evidence>
<evidence type="ECO:0000313" key="4">
    <source>
        <dbReference type="Proteomes" id="UP000182793"/>
    </source>
</evidence>
<reference evidence="1 3" key="1">
    <citation type="journal article" date="2014" name="Genome Announc.">
        <title>Draft Genome Sequences of Streptococcus bovis Strains ATCC 33317 and JB1.</title>
        <authorList>
            <person name="Benahmed F.H."/>
            <person name="Gopinath G.R."/>
            <person name="Harbottle H."/>
            <person name="Cotta M.A."/>
            <person name="Luo Y."/>
            <person name="Henderson C."/>
            <person name="Teri P."/>
            <person name="Soppet D."/>
            <person name="Rasmussen M."/>
            <person name="Whitehead T.R."/>
            <person name="Davidson M."/>
        </authorList>
    </citation>
    <scope>NUCLEOTIDE SEQUENCE [LARGE SCALE GENOMIC DNA]</scope>
    <source>
        <strain evidence="1 3">JB1</strain>
    </source>
</reference>
<dbReference type="Proteomes" id="UP000182793">
    <property type="component" value="Unassembled WGS sequence"/>
</dbReference>
<sequence length="144" mass="16637">MGIVKVYKFYNSETGKSFTGLVKDAREAFGLSRHFFDKKVREGVITRAFLRTEIVSNPKDPQYVFFNADGEWVFTGSKIGCAKELGLDNIGALAYRIRKGDYIVKKYNPDEIDRAYQLSKTKKVQKREHSNKEYLFKAIYRCGI</sequence>
<keyword evidence="4" id="KW-1185">Reference proteome</keyword>
<accession>A0A091BSN1</accession>
<evidence type="ECO:0000313" key="3">
    <source>
        <dbReference type="Proteomes" id="UP000029382"/>
    </source>
</evidence>
<dbReference type="Proteomes" id="UP000029382">
    <property type="component" value="Unassembled WGS sequence"/>
</dbReference>
<gene>
    <name evidence="1" type="ORF">H702_07240</name>
    <name evidence="2" type="ORF">SAMN02910290_00680</name>
</gene>
<reference evidence="2 4" key="2">
    <citation type="submission" date="2016-10" db="EMBL/GenBank/DDBJ databases">
        <authorList>
            <person name="Varghese N."/>
            <person name="Submissions S."/>
        </authorList>
    </citation>
    <scope>NUCLEOTIDE SEQUENCE [LARGE SCALE GENOMIC DNA]</scope>
    <source>
        <strain evidence="2 4">JB1</strain>
    </source>
</reference>
<organism evidence="1 3">
    <name type="scientific">Streptococcus equinus JB1</name>
    <dbReference type="NCBI Taxonomy" id="1294274"/>
    <lineage>
        <taxon>Bacteria</taxon>
        <taxon>Bacillati</taxon>
        <taxon>Bacillota</taxon>
        <taxon>Bacilli</taxon>
        <taxon>Lactobacillales</taxon>
        <taxon>Streptococcaceae</taxon>
        <taxon>Streptococcus</taxon>
    </lineage>
</organism>
<protein>
    <submittedName>
        <fullName evidence="1">Uncharacterized protein</fullName>
    </submittedName>
</protein>